<dbReference type="RefSeq" id="WP_203684806.1">
    <property type="nucleotide sequence ID" value="NZ_BOMW01000089.1"/>
</dbReference>
<proteinExistence type="predicted"/>
<sequence length="397" mass="42504">MSDNPLVARAQSSNTWSTGLGLVEDARQISDGIRNNSWVDATLGGVGGSLDALAAAVDPLGSLFAWGVGWLMEHVKPLNDALDWLAGKPDEIAAHAATWRNVSASAAETHRQYAAAVRAQTTDWFGASGDAYRAHAGEQLAAVDGIATVTNAISYAVEGAGLLVGLVREIVRDLVAQFVATLAVRLPQWLAEEGVTLGLATPVVAAQVATLVAKWVNRIQHFIRALFNSLRRLNGKLDELAGILARLNQLLARLSRSEPASSAAPRGVSLYSRSGALSNREVLEQNVGLPRTVDTVQRYAEMAGVDFRGVPVEVVENADDIAYLDFQGAVARTDSLGVQLGPAAFQDEETLVRTLGHESVHVRQHEDGRITTTTGPLEDEAYGAEEGFVETWRRNRA</sequence>
<evidence type="ECO:0000313" key="2">
    <source>
        <dbReference type="EMBL" id="GIF09505.1"/>
    </source>
</evidence>
<comment type="caution">
    <text evidence="2">The sequence shown here is derived from an EMBL/GenBank/DDBJ whole genome shotgun (WGS) entry which is preliminary data.</text>
</comment>
<gene>
    <name evidence="2" type="ORF">Asi03nite_70430</name>
</gene>
<name>A0A919TQ52_9ACTN</name>
<feature type="coiled-coil region" evidence="1">
    <location>
        <begin position="230"/>
        <end position="257"/>
    </location>
</feature>
<reference evidence="2" key="1">
    <citation type="submission" date="2021-01" db="EMBL/GenBank/DDBJ databases">
        <title>Whole genome shotgun sequence of Actinoplanes siamensis NBRC 109076.</title>
        <authorList>
            <person name="Komaki H."/>
            <person name="Tamura T."/>
        </authorList>
    </citation>
    <scope>NUCLEOTIDE SEQUENCE</scope>
    <source>
        <strain evidence="2">NBRC 109076</strain>
    </source>
</reference>
<evidence type="ECO:0000256" key="1">
    <source>
        <dbReference type="SAM" id="Coils"/>
    </source>
</evidence>
<dbReference type="Proteomes" id="UP000629619">
    <property type="component" value="Unassembled WGS sequence"/>
</dbReference>
<evidence type="ECO:0008006" key="4">
    <source>
        <dbReference type="Google" id="ProtNLM"/>
    </source>
</evidence>
<evidence type="ECO:0000313" key="3">
    <source>
        <dbReference type="Proteomes" id="UP000629619"/>
    </source>
</evidence>
<accession>A0A919TQ52</accession>
<organism evidence="2 3">
    <name type="scientific">Actinoplanes siamensis</name>
    <dbReference type="NCBI Taxonomy" id="1223317"/>
    <lineage>
        <taxon>Bacteria</taxon>
        <taxon>Bacillati</taxon>
        <taxon>Actinomycetota</taxon>
        <taxon>Actinomycetes</taxon>
        <taxon>Micromonosporales</taxon>
        <taxon>Micromonosporaceae</taxon>
        <taxon>Actinoplanes</taxon>
    </lineage>
</organism>
<dbReference type="EMBL" id="BOMW01000089">
    <property type="protein sequence ID" value="GIF09505.1"/>
    <property type="molecule type" value="Genomic_DNA"/>
</dbReference>
<keyword evidence="1" id="KW-0175">Coiled coil</keyword>
<protein>
    <recommendedName>
        <fullName evidence="4">DUF4157 domain-containing protein</fullName>
    </recommendedName>
</protein>
<dbReference type="AlphaFoldDB" id="A0A919TQ52"/>
<keyword evidence="3" id="KW-1185">Reference proteome</keyword>